<dbReference type="InterPro" id="IPR045669">
    <property type="entry name" value="FHIP_C"/>
</dbReference>
<keyword evidence="5" id="KW-1185">Reference proteome</keyword>
<dbReference type="InterPro" id="IPR045668">
    <property type="entry name" value="FHIP_KELAA_motif"/>
</dbReference>
<comment type="caution">
    <text evidence="4">The sequence shown here is derived from an EMBL/GenBank/DDBJ whole genome shotgun (WGS) entry which is preliminary data.</text>
</comment>
<accession>A0AA40KXR1</accession>
<reference evidence="4" key="1">
    <citation type="submission" date="2021-10" db="EMBL/GenBank/DDBJ databases">
        <title>Melipona bicolor Genome sequencing and assembly.</title>
        <authorList>
            <person name="Araujo N.S."/>
            <person name="Arias M.C."/>
        </authorList>
    </citation>
    <scope>NUCLEOTIDE SEQUENCE</scope>
    <source>
        <strain evidence="4">USP_2M_L1-L4_2017</strain>
        <tissue evidence="4">Whole body</tissue>
    </source>
</reference>
<evidence type="ECO:0000313" key="4">
    <source>
        <dbReference type="EMBL" id="KAK1136955.1"/>
    </source>
</evidence>
<dbReference type="InterPro" id="IPR016024">
    <property type="entry name" value="ARM-type_fold"/>
</dbReference>
<feature type="compositionally biased region" description="Low complexity" evidence="2">
    <location>
        <begin position="279"/>
        <end position="308"/>
    </location>
</feature>
<comment type="similarity">
    <text evidence="1">Belongs to the FHIP family.</text>
</comment>
<feature type="compositionally biased region" description="Low complexity" evidence="2">
    <location>
        <begin position="262"/>
        <end position="272"/>
    </location>
</feature>
<dbReference type="Pfam" id="PF19311">
    <property type="entry name" value="KELAA"/>
    <property type="match status" value="1"/>
</dbReference>
<dbReference type="InterPro" id="IPR019384">
    <property type="entry name" value="FHIP"/>
</dbReference>
<dbReference type="SUPFAM" id="SSF48371">
    <property type="entry name" value="ARM repeat"/>
    <property type="match status" value="1"/>
</dbReference>
<dbReference type="PANTHER" id="PTHR21705">
    <property type="entry name" value="RAI16 PROTEIN-RELATED"/>
    <property type="match status" value="1"/>
</dbReference>
<gene>
    <name evidence="4" type="ORF">K0M31_001484</name>
</gene>
<name>A0AA40KXR1_9HYME</name>
<sequence length="849" mass="96287">MCTFNNLPCFVSYLFFLNDETNDIAPPATPLQDFTYHWRQLMNFYVNHLTDCKVPIQTTGIPRHLDRLLEILLEEEKDETEPGPCLEYLLQHKLLDLLATLASAETPPGMRTICLSFLRKLLGRSKYPLLHHTSIYGPVQRLIGLCNGSPPSPMEAEEVQFLLTICFLVCKYPHVTNIINDAPAVQRRNASPSERSSERMEVEKVTYIPARRRNNFNPLFEPLDTRAVTLINPNLFSSENDRRLRFAESNRPSSKTETTRGSSSQSNGSISSRDVENASQSSSPIIQKPISDESSVVAASSSDSQDYDISQKGEDVALMNEIDTHLQNLQDLRLDVEYGTAYEDSNCAEGDQSLLRPETPQKSKCLLLDALLSYINTADNTVRIRACEGIMVLASLDDLSFAQMVANSDLAILISNRLENLFNAIPAHVDPAEIDGVDVTWGLDSPAWTKEKKFSGCRQVAAFFMWFDYCNQLIREAHPDVADALAKSIRVNFLEKIVTPALAEHHVVLITALVTKCLKELTSNALCIEISYWLVGQDRGPEIPNVWTSPVLHRLIDNCFTDSEDLTLETLKLFEEMIEKRNEHILHCLVLVYLSTRGYYDNTAADSAIASWSDEEDEREREKKGSLDLSYEQSHSRTLAPSNIHRIVNCFLSLIPRYLQTDTDVNNYERYMADLERQYSTVLTDCSLMAWPLEAVTVDDSASSDSRPEADHCSVRFYVGPFMTMLFEKVTNIPRQKYEVNLQLTVVISRLALLPHPYLHEFLLNPLLPLAPGTKNLFTCLQKVVKQLVNEVPKTPDHKQMLKETRERLLEDCSHEGEKENILFESVIVTEEFCKELAAIAYVKYHHSM</sequence>
<protein>
    <recommendedName>
        <fullName evidence="3">FHF complex subunit HOOK-interacting protein C-terminal domain-containing protein</fullName>
    </recommendedName>
</protein>
<evidence type="ECO:0000313" key="5">
    <source>
        <dbReference type="Proteomes" id="UP001177670"/>
    </source>
</evidence>
<dbReference type="Pfam" id="PF10257">
    <property type="entry name" value="RAI16-like"/>
    <property type="match status" value="1"/>
</dbReference>
<feature type="domain" description="FHF complex subunit HOOK-interacting protein C-terminal" evidence="3">
    <location>
        <begin position="720"/>
        <end position="811"/>
    </location>
</feature>
<dbReference type="PANTHER" id="PTHR21705:SF12">
    <property type="entry name" value="FHF COMPLEX SUBUNIT HOOK-INTERACTING PROTEIN C-TERMINAL DOMAIN-CONTAINING PROTEIN"/>
    <property type="match status" value="1"/>
</dbReference>
<evidence type="ECO:0000256" key="1">
    <source>
        <dbReference type="ARBA" id="ARBA00024336"/>
    </source>
</evidence>
<feature type="compositionally biased region" description="Polar residues" evidence="2">
    <location>
        <begin position="250"/>
        <end position="261"/>
    </location>
</feature>
<evidence type="ECO:0000256" key="2">
    <source>
        <dbReference type="SAM" id="MobiDB-lite"/>
    </source>
</evidence>
<dbReference type="AlphaFoldDB" id="A0AA40KXR1"/>
<feature type="region of interest" description="Disordered" evidence="2">
    <location>
        <begin position="242"/>
        <end position="308"/>
    </location>
</feature>
<dbReference type="EMBL" id="JAHYIQ010000001">
    <property type="protein sequence ID" value="KAK1136955.1"/>
    <property type="molecule type" value="Genomic_DNA"/>
</dbReference>
<dbReference type="Proteomes" id="UP001177670">
    <property type="component" value="Unassembled WGS sequence"/>
</dbReference>
<organism evidence="4 5">
    <name type="scientific">Melipona bicolor</name>
    <dbReference type="NCBI Taxonomy" id="60889"/>
    <lineage>
        <taxon>Eukaryota</taxon>
        <taxon>Metazoa</taxon>
        <taxon>Ecdysozoa</taxon>
        <taxon>Arthropoda</taxon>
        <taxon>Hexapoda</taxon>
        <taxon>Insecta</taxon>
        <taxon>Pterygota</taxon>
        <taxon>Neoptera</taxon>
        <taxon>Endopterygota</taxon>
        <taxon>Hymenoptera</taxon>
        <taxon>Apocrita</taxon>
        <taxon>Aculeata</taxon>
        <taxon>Apoidea</taxon>
        <taxon>Anthophila</taxon>
        <taxon>Apidae</taxon>
        <taxon>Melipona</taxon>
    </lineage>
</organism>
<proteinExistence type="inferred from homology"/>
<evidence type="ECO:0000259" key="3">
    <source>
        <dbReference type="Pfam" id="PF19314"/>
    </source>
</evidence>
<dbReference type="Pfam" id="PF19314">
    <property type="entry name" value="DUF5917"/>
    <property type="match status" value="1"/>
</dbReference>